<reference evidence="6 7" key="1">
    <citation type="submission" date="2015-07" db="EMBL/GenBank/DDBJ databases">
        <title>Genome sequence of Leptolinea tardivitalis DSM 16556.</title>
        <authorList>
            <person name="Hemp J."/>
            <person name="Ward L.M."/>
            <person name="Pace L.A."/>
            <person name="Fischer W.W."/>
        </authorList>
    </citation>
    <scope>NUCLEOTIDE SEQUENCE [LARGE SCALE GENOMIC DNA]</scope>
    <source>
        <strain evidence="6 7">YMTK-2</strain>
    </source>
</reference>
<dbReference type="PANTHER" id="PTHR24567:SF74">
    <property type="entry name" value="HTH-TYPE TRANSCRIPTIONAL REGULATOR ARCR"/>
    <property type="match status" value="1"/>
</dbReference>
<evidence type="ECO:0000259" key="4">
    <source>
        <dbReference type="PROSITE" id="PS50042"/>
    </source>
</evidence>
<comment type="caution">
    <text evidence="6">The sequence shown here is derived from an EMBL/GenBank/DDBJ whole genome shotgun (WGS) entry which is preliminary data.</text>
</comment>
<accession>A0A0P6XDW5</accession>
<keyword evidence="2" id="KW-0238">DNA-binding</keyword>
<dbReference type="InterPro" id="IPR036390">
    <property type="entry name" value="WH_DNA-bd_sf"/>
</dbReference>
<gene>
    <name evidence="6" type="ORF">ADM99_03825</name>
</gene>
<dbReference type="InterPro" id="IPR036388">
    <property type="entry name" value="WH-like_DNA-bd_sf"/>
</dbReference>
<dbReference type="EMBL" id="LGCK01000006">
    <property type="protein sequence ID" value="KPL73350.1"/>
    <property type="molecule type" value="Genomic_DNA"/>
</dbReference>
<dbReference type="InterPro" id="IPR000595">
    <property type="entry name" value="cNMP-bd_dom"/>
</dbReference>
<proteinExistence type="predicted"/>
<dbReference type="Gene3D" id="1.10.10.10">
    <property type="entry name" value="Winged helix-like DNA-binding domain superfamily/Winged helix DNA-binding domain"/>
    <property type="match status" value="1"/>
</dbReference>
<evidence type="ECO:0000256" key="1">
    <source>
        <dbReference type="ARBA" id="ARBA00023015"/>
    </source>
</evidence>
<evidence type="ECO:0000256" key="2">
    <source>
        <dbReference type="ARBA" id="ARBA00023125"/>
    </source>
</evidence>
<dbReference type="CDD" id="cd00038">
    <property type="entry name" value="CAP_ED"/>
    <property type="match status" value="1"/>
</dbReference>
<evidence type="ECO:0000313" key="6">
    <source>
        <dbReference type="EMBL" id="KPL73350.1"/>
    </source>
</evidence>
<evidence type="ECO:0008006" key="8">
    <source>
        <dbReference type="Google" id="ProtNLM"/>
    </source>
</evidence>
<dbReference type="Gene3D" id="2.60.120.10">
    <property type="entry name" value="Jelly Rolls"/>
    <property type="match status" value="1"/>
</dbReference>
<evidence type="ECO:0000256" key="3">
    <source>
        <dbReference type="ARBA" id="ARBA00023163"/>
    </source>
</evidence>
<protein>
    <recommendedName>
        <fullName evidence="8">Crp/Fnr family transcriptional regulator</fullName>
    </recommendedName>
</protein>
<keyword evidence="7" id="KW-1185">Reference proteome</keyword>
<dbReference type="PROSITE" id="PS51063">
    <property type="entry name" value="HTH_CRP_2"/>
    <property type="match status" value="1"/>
</dbReference>
<dbReference type="InterPro" id="IPR014710">
    <property type="entry name" value="RmlC-like_jellyroll"/>
</dbReference>
<dbReference type="SUPFAM" id="SSF51206">
    <property type="entry name" value="cAMP-binding domain-like"/>
    <property type="match status" value="1"/>
</dbReference>
<dbReference type="AlphaFoldDB" id="A0A0P6XDW5"/>
<dbReference type="PANTHER" id="PTHR24567">
    <property type="entry name" value="CRP FAMILY TRANSCRIPTIONAL REGULATORY PROTEIN"/>
    <property type="match status" value="1"/>
</dbReference>
<evidence type="ECO:0000313" key="7">
    <source>
        <dbReference type="Proteomes" id="UP000050430"/>
    </source>
</evidence>
<dbReference type="Pfam" id="PF13545">
    <property type="entry name" value="HTH_Crp_2"/>
    <property type="match status" value="1"/>
</dbReference>
<keyword evidence="3" id="KW-0804">Transcription</keyword>
<dbReference type="SMART" id="SM00100">
    <property type="entry name" value="cNMP"/>
    <property type="match status" value="1"/>
</dbReference>
<dbReference type="GO" id="GO:0003677">
    <property type="term" value="F:DNA binding"/>
    <property type="evidence" value="ECO:0007669"/>
    <property type="project" value="UniProtKB-KW"/>
</dbReference>
<dbReference type="GO" id="GO:0005829">
    <property type="term" value="C:cytosol"/>
    <property type="evidence" value="ECO:0007669"/>
    <property type="project" value="TreeGrafter"/>
</dbReference>
<dbReference type="STRING" id="229920.ADM99_03825"/>
<dbReference type="InterPro" id="IPR018490">
    <property type="entry name" value="cNMP-bd_dom_sf"/>
</dbReference>
<dbReference type="Proteomes" id="UP000050430">
    <property type="component" value="Unassembled WGS sequence"/>
</dbReference>
<keyword evidence="1" id="KW-0805">Transcription regulation</keyword>
<dbReference type="SUPFAM" id="SSF46785">
    <property type="entry name" value="Winged helix' DNA-binding domain"/>
    <property type="match status" value="1"/>
</dbReference>
<dbReference type="Pfam" id="PF00027">
    <property type="entry name" value="cNMP_binding"/>
    <property type="match status" value="1"/>
</dbReference>
<dbReference type="SMART" id="SM00419">
    <property type="entry name" value="HTH_CRP"/>
    <property type="match status" value="1"/>
</dbReference>
<dbReference type="GO" id="GO:0003700">
    <property type="term" value="F:DNA-binding transcription factor activity"/>
    <property type="evidence" value="ECO:0007669"/>
    <property type="project" value="TreeGrafter"/>
</dbReference>
<name>A0A0P6XDW5_9CHLR</name>
<evidence type="ECO:0000259" key="5">
    <source>
        <dbReference type="PROSITE" id="PS51063"/>
    </source>
</evidence>
<feature type="domain" description="Cyclic nucleotide-binding" evidence="4">
    <location>
        <begin position="31"/>
        <end position="114"/>
    </location>
</feature>
<sequence length="233" mass="26701">METIMFYQLPIFENLCPSWEKVLHLGVREAFPKGSRIFFTEELINGLYYIVDGSIEINLHTVHGPEKVLFIVGRGCIFGEVSCFIGGDAEEASAKTRSDSVLYYFKKETIEQVIAVQYPALMLELVQTVSYKARMFTELLTDELVSNQFTRVCKMIVYLVRFKEIHIESGQKSVSFQPGMTQDDIARLMGVHRVTVTKAVSQLKEMGIIRQFSKNKLEITNFPELIRLVEQPE</sequence>
<dbReference type="InterPro" id="IPR012318">
    <property type="entry name" value="HTH_CRP"/>
</dbReference>
<feature type="domain" description="HTH crp-type" evidence="5">
    <location>
        <begin position="146"/>
        <end position="223"/>
    </location>
</feature>
<organism evidence="6 7">
    <name type="scientific">Leptolinea tardivitalis</name>
    <dbReference type="NCBI Taxonomy" id="229920"/>
    <lineage>
        <taxon>Bacteria</taxon>
        <taxon>Bacillati</taxon>
        <taxon>Chloroflexota</taxon>
        <taxon>Anaerolineae</taxon>
        <taxon>Anaerolineales</taxon>
        <taxon>Anaerolineaceae</taxon>
        <taxon>Leptolinea</taxon>
    </lineage>
</organism>
<dbReference type="InterPro" id="IPR050397">
    <property type="entry name" value="Env_Response_Regulators"/>
</dbReference>
<dbReference type="PROSITE" id="PS50042">
    <property type="entry name" value="CNMP_BINDING_3"/>
    <property type="match status" value="1"/>
</dbReference>